<dbReference type="EMBL" id="ML975259">
    <property type="protein sequence ID" value="KAF1837706.1"/>
    <property type="molecule type" value="Genomic_DNA"/>
</dbReference>
<organism evidence="1 2">
    <name type="scientific">Decorospora gaudefroyi</name>
    <dbReference type="NCBI Taxonomy" id="184978"/>
    <lineage>
        <taxon>Eukaryota</taxon>
        <taxon>Fungi</taxon>
        <taxon>Dikarya</taxon>
        <taxon>Ascomycota</taxon>
        <taxon>Pezizomycotina</taxon>
        <taxon>Dothideomycetes</taxon>
        <taxon>Pleosporomycetidae</taxon>
        <taxon>Pleosporales</taxon>
        <taxon>Pleosporineae</taxon>
        <taxon>Pleosporaceae</taxon>
        <taxon>Decorospora</taxon>
    </lineage>
</organism>
<accession>A0A6A5KRV0</accession>
<keyword evidence="2" id="KW-1185">Reference proteome</keyword>
<name>A0A6A5KRV0_9PLEO</name>
<dbReference type="Proteomes" id="UP000800040">
    <property type="component" value="Unassembled WGS sequence"/>
</dbReference>
<evidence type="ECO:0000313" key="2">
    <source>
        <dbReference type="Proteomes" id="UP000800040"/>
    </source>
</evidence>
<dbReference type="AlphaFoldDB" id="A0A6A5KRV0"/>
<reference evidence="1" key="1">
    <citation type="submission" date="2020-01" db="EMBL/GenBank/DDBJ databases">
        <authorList>
            <consortium name="DOE Joint Genome Institute"/>
            <person name="Haridas S."/>
            <person name="Albert R."/>
            <person name="Binder M."/>
            <person name="Bloem J."/>
            <person name="Labutti K."/>
            <person name="Salamov A."/>
            <person name="Andreopoulos B."/>
            <person name="Baker S.E."/>
            <person name="Barry K."/>
            <person name="Bills G."/>
            <person name="Bluhm B.H."/>
            <person name="Cannon C."/>
            <person name="Castanera R."/>
            <person name="Culley D.E."/>
            <person name="Daum C."/>
            <person name="Ezra D."/>
            <person name="Gonzalez J.B."/>
            <person name="Henrissat B."/>
            <person name="Kuo A."/>
            <person name="Liang C."/>
            <person name="Lipzen A."/>
            <person name="Lutzoni F."/>
            <person name="Magnuson J."/>
            <person name="Mondo S."/>
            <person name="Nolan M."/>
            <person name="Ohm R."/>
            <person name="Pangilinan J."/>
            <person name="Park H.-J."/>
            <person name="Ramirez L."/>
            <person name="Alfaro M."/>
            <person name="Sun H."/>
            <person name="Tritt A."/>
            <person name="Yoshinaga Y."/>
            <person name="Zwiers L.-H."/>
            <person name="Turgeon B.G."/>
            <person name="Goodwin S.B."/>
            <person name="Spatafora J.W."/>
            <person name="Crous P.W."/>
            <person name="Grigoriev I.V."/>
        </authorList>
    </citation>
    <scope>NUCLEOTIDE SEQUENCE</scope>
    <source>
        <strain evidence="1">P77</strain>
    </source>
</reference>
<sequence length="213" mass="22670">MKRRISHQLAINCMPRTKFPAQITLLQDLQPTVPYQQTRPQSSASKRILRRKSHVVPIRIALQTVASDIELSSTQPNFLQDSDGHADCVEVVRAGQAAIAVLAAGALAAPMLEQRQISSSSIPIGLPPRPTSLLSPLPTTGTTPSMLPTGMPSSVVSTFPTLMPPFPTTIPSFPTALPPFPTGGLPSGGLPGTTGLTFSVFPQPRPTPWELLV</sequence>
<protein>
    <submittedName>
        <fullName evidence="1">Uncharacterized protein</fullName>
    </submittedName>
</protein>
<evidence type="ECO:0000313" key="1">
    <source>
        <dbReference type="EMBL" id="KAF1837706.1"/>
    </source>
</evidence>
<gene>
    <name evidence="1" type="ORF">BDW02DRAFT_108643</name>
</gene>
<proteinExistence type="predicted"/>